<keyword evidence="7" id="KW-1185">Reference proteome</keyword>
<dbReference type="PANTHER" id="PTHR47206:SF1">
    <property type="entry name" value="HOMEODOMAIN-LIKE SUPERFAMILY PROTEIN"/>
    <property type="match status" value="1"/>
</dbReference>
<dbReference type="Gene3D" id="1.10.10.60">
    <property type="entry name" value="Homeodomain-like"/>
    <property type="match status" value="1"/>
</dbReference>
<evidence type="ECO:0000259" key="5">
    <source>
        <dbReference type="PROSITE" id="PS51294"/>
    </source>
</evidence>
<dbReference type="InterPro" id="IPR001005">
    <property type="entry name" value="SANT/Myb"/>
</dbReference>
<dbReference type="PANTHER" id="PTHR47206">
    <property type="entry name" value="HOMEODOMAIN-LIKE SUPERFAMILY PROTEIN"/>
    <property type="match status" value="1"/>
</dbReference>
<feature type="domain" description="Myb-like" evidence="4">
    <location>
        <begin position="199"/>
        <end position="252"/>
    </location>
</feature>
<dbReference type="EMBL" id="JAUHHV010000011">
    <property type="protein sequence ID" value="KAK1406715.1"/>
    <property type="molecule type" value="Genomic_DNA"/>
</dbReference>
<dbReference type="SUPFAM" id="SSF46689">
    <property type="entry name" value="Homeodomain-like"/>
    <property type="match status" value="1"/>
</dbReference>
<evidence type="ECO:0000259" key="4">
    <source>
        <dbReference type="PROSITE" id="PS50090"/>
    </source>
</evidence>
<evidence type="ECO:0000313" key="6">
    <source>
        <dbReference type="EMBL" id="KAK1406715.1"/>
    </source>
</evidence>
<dbReference type="SMART" id="SM00717">
    <property type="entry name" value="SANT"/>
    <property type="match status" value="1"/>
</dbReference>
<dbReference type="PROSITE" id="PS50090">
    <property type="entry name" value="MYB_LIKE"/>
    <property type="match status" value="1"/>
</dbReference>
<comment type="caution">
    <text evidence="6">The sequence shown here is derived from an EMBL/GenBank/DDBJ whole genome shotgun (WGS) entry which is preliminary data.</text>
</comment>
<feature type="domain" description="HTH myb-type" evidence="5">
    <location>
        <begin position="200"/>
        <end position="256"/>
    </location>
</feature>
<feature type="region of interest" description="Disordered" evidence="3">
    <location>
        <begin position="183"/>
        <end position="206"/>
    </location>
</feature>
<dbReference type="PROSITE" id="PS51294">
    <property type="entry name" value="HTH_MYB"/>
    <property type="match status" value="1"/>
</dbReference>
<protein>
    <submittedName>
        <fullName evidence="6">Uncharacterized protein</fullName>
    </submittedName>
</protein>
<feature type="region of interest" description="Disordered" evidence="3">
    <location>
        <begin position="306"/>
        <end position="345"/>
    </location>
</feature>
<dbReference type="Proteomes" id="UP001229421">
    <property type="component" value="Unassembled WGS sequence"/>
</dbReference>
<evidence type="ECO:0000256" key="3">
    <source>
        <dbReference type="SAM" id="MobiDB-lite"/>
    </source>
</evidence>
<evidence type="ECO:0000256" key="1">
    <source>
        <dbReference type="ARBA" id="ARBA00004123"/>
    </source>
</evidence>
<name>A0AAD8JLI6_TARER</name>
<feature type="compositionally biased region" description="Polar residues" evidence="3">
    <location>
        <begin position="426"/>
        <end position="450"/>
    </location>
</feature>
<dbReference type="CDD" id="cd11660">
    <property type="entry name" value="SANT_TRF"/>
    <property type="match status" value="1"/>
</dbReference>
<dbReference type="Pfam" id="PF13921">
    <property type="entry name" value="Myb_DNA-bind_6"/>
    <property type="match status" value="1"/>
</dbReference>
<sequence length="459" mass="49653">MMMMMQKEGGASISEQDVSLILQRYSARAIVSLLDEVGEIEDVKIDWNALIKHTKSGITNPREYQMLWRHLAYSHPLLDNLPHHHPLDDDDSDLECELEAFPTVSSEASAEAAACVKVLMASTSPSDSCIERGLVIEAPLTINIPRTKSKHSLENPQVATSAGTFNITVPVFVPTQMLPTVPSAEGLDNSNGCRNANIPPRRKRKPWSAAEDSELFAAVERYGEGNWTHIVKSDFKGDRTASQLSQRWNIIKKRQNQPVLKTGSQLSEIQLAARQAINMALDKPGVDFLKPASSLGRTCSRNISIQPTMAEPPSTTPAQNYDSAPVGQKTQFPRPQPFPNRPLASGSDAVKAAAVAAGARIATPSAAAAILKQQQSAILIKTTRPPPAIGAHMGPDYLRAPCSRLSPKTPLSNLSHAHAKVAPAVQLNQPSTGQDMNVSSEVKPSFSANSPEPEPVQDK</sequence>
<evidence type="ECO:0000313" key="7">
    <source>
        <dbReference type="Proteomes" id="UP001229421"/>
    </source>
</evidence>
<gene>
    <name evidence="6" type="ORF">QVD17_38323</name>
</gene>
<feature type="region of interest" description="Disordered" evidence="3">
    <location>
        <begin position="424"/>
        <end position="459"/>
    </location>
</feature>
<evidence type="ECO:0000256" key="2">
    <source>
        <dbReference type="ARBA" id="ARBA00023242"/>
    </source>
</evidence>
<dbReference type="AlphaFoldDB" id="A0AAD8JLI6"/>
<reference evidence="6" key="1">
    <citation type="journal article" date="2023" name="bioRxiv">
        <title>Improved chromosome-level genome assembly for marigold (Tagetes erecta).</title>
        <authorList>
            <person name="Jiang F."/>
            <person name="Yuan L."/>
            <person name="Wang S."/>
            <person name="Wang H."/>
            <person name="Xu D."/>
            <person name="Wang A."/>
            <person name="Fan W."/>
        </authorList>
    </citation>
    <scope>NUCLEOTIDE SEQUENCE</scope>
    <source>
        <strain evidence="6">WSJ</strain>
        <tissue evidence="6">Leaf</tissue>
    </source>
</reference>
<organism evidence="6 7">
    <name type="scientific">Tagetes erecta</name>
    <name type="common">African marigold</name>
    <dbReference type="NCBI Taxonomy" id="13708"/>
    <lineage>
        <taxon>Eukaryota</taxon>
        <taxon>Viridiplantae</taxon>
        <taxon>Streptophyta</taxon>
        <taxon>Embryophyta</taxon>
        <taxon>Tracheophyta</taxon>
        <taxon>Spermatophyta</taxon>
        <taxon>Magnoliopsida</taxon>
        <taxon>eudicotyledons</taxon>
        <taxon>Gunneridae</taxon>
        <taxon>Pentapetalae</taxon>
        <taxon>asterids</taxon>
        <taxon>campanulids</taxon>
        <taxon>Asterales</taxon>
        <taxon>Asteraceae</taxon>
        <taxon>Asteroideae</taxon>
        <taxon>Heliantheae alliance</taxon>
        <taxon>Tageteae</taxon>
        <taxon>Tagetes</taxon>
    </lineage>
</organism>
<dbReference type="InterPro" id="IPR017930">
    <property type="entry name" value="Myb_dom"/>
</dbReference>
<keyword evidence="2" id="KW-0539">Nucleus</keyword>
<accession>A0AAD8JLI6</accession>
<dbReference type="InterPro" id="IPR009057">
    <property type="entry name" value="Homeodomain-like_sf"/>
</dbReference>
<dbReference type="GO" id="GO:0005634">
    <property type="term" value="C:nucleus"/>
    <property type="evidence" value="ECO:0007669"/>
    <property type="project" value="UniProtKB-SubCell"/>
</dbReference>
<proteinExistence type="predicted"/>
<comment type="subcellular location">
    <subcellularLocation>
        <location evidence="1">Nucleus</location>
    </subcellularLocation>
</comment>